<keyword evidence="1" id="KW-0732">Signal</keyword>
<dbReference type="EMBL" id="NEXV01000328">
    <property type="protein sequence ID" value="PIG85392.1"/>
    <property type="molecule type" value="Genomic_DNA"/>
</dbReference>
<comment type="caution">
    <text evidence="2">The sequence shown here is derived from an EMBL/GenBank/DDBJ whole genome shotgun (WGS) entry which is preliminary data.</text>
</comment>
<accession>A0A2G7FXU6</accession>
<name>A0A2G7FXU6_9EURO</name>
<evidence type="ECO:0000313" key="3">
    <source>
        <dbReference type="Proteomes" id="UP000231358"/>
    </source>
</evidence>
<reference evidence="2 3" key="1">
    <citation type="submission" date="2017-05" db="EMBL/GenBank/DDBJ databases">
        <title>Genome sequence for an aflatoxigenic pathogen of Argentinian peanut, Aspergillus arachidicola.</title>
        <authorList>
            <person name="Moore G."/>
            <person name="Beltz S.B."/>
            <person name="Mack B.M."/>
        </authorList>
    </citation>
    <scope>NUCLEOTIDE SEQUENCE [LARGE SCALE GENOMIC DNA]</scope>
    <source>
        <strain evidence="2 3">CBS 117610</strain>
    </source>
</reference>
<dbReference type="AlphaFoldDB" id="A0A2G7FXU6"/>
<organism evidence="2 3">
    <name type="scientific">Aspergillus arachidicola</name>
    <dbReference type="NCBI Taxonomy" id="656916"/>
    <lineage>
        <taxon>Eukaryota</taxon>
        <taxon>Fungi</taxon>
        <taxon>Dikarya</taxon>
        <taxon>Ascomycota</taxon>
        <taxon>Pezizomycotina</taxon>
        <taxon>Eurotiomycetes</taxon>
        <taxon>Eurotiomycetidae</taxon>
        <taxon>Eurotiales</taxon>
        <taxon>Aspergillaceae</taxon>
        <taxon>Aspergillus</taxon>
        <taxon>Aspergillus subgen. Circumdati</taxon>
    </lineage>
</organism>
<evidence type="ECO:0000313" key="2">
    <source>
        <dbReference type="EMBL" id="PIG85392.1"/>
    </source>
</evidence>
<sequence>MIIPISAILGLASLVPAIPVEGDNLARASTDGLSALQEKNPVTRELDVRMGEISTALDLRSENPSKRAVMDLESRNPPNCRGLPSPRFSSSRYGAFHVMALFSGVAAQGLCAISNSGAGCAELGLAITAILEIIIYGSSVYNNDIEHGIAHISGMLGVNGAMPNPTIEGMSSDASTRLAGLLEEGRAHRDKRSLPSIEHVNMARAVEGSRLEYDGVELVDVSSLNHQKRSIDSPDLTHRMMVRGAKLNNLAHDLAFDQYSNGQSAISFQFNETMFGGGSELNKRDLSSIGLKVTFSYPGKVPDDESLRTDLAHGFGKHWGETAFSQTGWSDYLGGLQDSDGHPLLKFRLGLSDGEPSSDSADLDAC</sequence>
<gene>
    <name evidence="2" type="ORF">AARAC_002788</name>
</gene>
<feature type="signal peptide" evidence="1">
    <location>
        <begin position="1"/>
        <end position="22"/>
    </location>
</feature>
<proteinExistence type="predicted"/>
<dbReference type="Proteomes" id="UP000231358">
    <property type="component" value="Unassembled WGS sequence"/>
</dbReference>
<evidence type="ECO:0000256" key="1">
    <source>
        <dbReference type="SAM" id="SignalP"/>
    </source>
</evidence>
<protein>
    <submittedName>
        <fullName evidence="2">Uncharacterized protein</fullName>
    </submittedName>
</protein>
<keyword evidence="3" id="KW-1185">Reference proteome</keyword>
<feature type="chain" id="PRO_5013768575" evidence="1">
    <location>
        <begin position="23"/>
        <end position="366"/>
    </location>
</feature>